<accession>A0A177Y9L0</accession>
<evidence type="ECO:0008006" key="4">
    <source>
        <dbReference type="Google" id="ProtNLM"/>
    </source>
</evidence>
<proteinExistence type="predicted"/>
<dbReference type="EMBL" id="LVHI01000027">
    <property type="protein sequence ID" value="OAK52060.1"/>
    <property type="molecule type" value="Genomic_DNA"/>
</dbReference>
<protein>
    <recommendedName>
        <fullName evidence="4">Acyl-CoA carboxylase epsilon subunit</fullName>
    </recommendedName>
</protein>
<gene>
    <name evidence="2" type="ORF">A3K89_25105</name>
</gene>
<comment type="caution">
    <text evidence="2">The sequence shown here is derived from an EMBL/GenBank/DDBJ whole genome shotgun (WGS) entry which is preliminary data.</text>
</comment>
<reference evidence="2 3" key="1">
    <citation type="submission" date="2016-03" db="EMBL/GenBank/DDBJ databases">
        <title>Genome sequence of Rhodococcus kyotonensis KB10.</title>
        <authorList>
            <person name="Jeong H."/>
            <person name="Hong C.E."/>
            <person name="Jo S.H."/>
            <person name="Park J.M."/>
        </authorList>
    </citation>
    <scope>NUCLEOTIDE SEQUENCE [LARGE SCALE GENOMIC DNA]</scope>
    <source>
        <strain evidence="2 3">KB10</strain>
    </source>
</reference>
<evidence type="ECO:0000313" key="3">
    <source>
        <dbReference type="Proteomes" id="UP000077519"/>
    </source>
</evidence>
<keyword evidence="3" id="KW-1185">Reference proteome</keyword>
<dbReference type="InterPro" id="IPR032716">
    <property type="entry name" value="ACC_epsilon"/>
</dbReference>
<dbReference type="AlphaFoldDB" id="A0A177Y9L0"/>
<organism evidence="2 3">
    <name type="scientific">Rhodococcoides kyotonense</name>
    <dbReference type="NCBI Taxonomy" id="398843"/>
    <lineage>
        <taxon>Bacteria</taxon>
        <taxon>Bacillati</taxon>
        <taxon>Actinomycetota</taxon>
        <taxon>Actinomycetes</taxon>
        <taxon>Mycobacteriales</taxon>
        <taxon>Nocardiaceae</taxon>
        <taxon>Rhodococcoides</taxon>
    </lineage>
</organism>
<dbReference type="Pfam" id="PF13822">
    <property type="entry name" value="ACC_epsilon"/>
    <property type="match status" value="1"/>
</dbReference>
<dbReference type="GO" id="GO:0003989">
    <property type="term" value="F:acetyl-CoA carboxylase activity"/>
    <property type="evidence" value="ECO:0007669"/>
    <property type="project" value="InterPro"/>
</dbReference>
<sequence>MSENTTEAIDAQAVQEVQAAVRVVKGNPSDQEIAALVTVLAAAAGSSAPPADTRPRELWGTPASMHRTFGPFSPYSYAASQRY</sequence>
<dbReference type="Proteomes" id="UP000077519">
    <property type="component" value="Unassembled WGS sequence"/>
</dbReference>
<dbReference type="GO" id="GO:0004658">
    <property type="term" value="F:propionyl-CoA carboxylase activity"/>
    <property type="evidence" value="ECO:0007669"/>
    <property type="project" value="InterPro"/>
</dbReference>
<feature type="region of interest" description="Disordered" evidence="1">
    <location>
        <begin position="45"/>
        <end position="64"/>
    </location>
</feature>
<evidence type="ECO:0000256" key="1">
    <source>
        <dbReference type="SAM" id="MobiDB-lite"/>
    </source>
</evidence>
<evidence type="ECO:0000313" key="2">
    <source>
        <dbReference type="EMBL" id="OAK52060.1"/>
    </source>
</evidence>
<name>A0A177Y9L0_9NOCA</name>
<dbReference type="RefSeq" id="WP_068429532.1">
    <property type="nucleotide sequence ID" value="NZ_LVHI01000027.1"/>
</dbReference>